<gene>
    <name evidence="1" type="ORF">BU251_04445</name>
</gene>
<dbReference type="RefSeq" id="WP_128699677.1">
    <property type="nucleotide sequence ID" value="NZ_CP019384.1"/>
</dbReference>
<evidence type="ECO:0000313" key="1">
    <source>
        <dbReference type="EMBL" id="QAT17037.1"/>
    </source>
</evidence>
<dbReference type="EMBL" id="CP019384">
    <property type="protein sequence ID" value="QAT17037.1"/>
    <property type="molecule type" value="Genomic_DNA"/>
</dbReference>
<dbReference type="KEGG" id="vai:BU251_04445"/>
<dbReference type="InterPro" id="IPR021457">
    <property type="entry name" value="DUF3108"/>
</dbReference>
<keyword evidence="2" id="KW-1185">Reference proteome</keyword>
<accession>A0A410P4A9</accession>
<reference evidence="1 2" key="1">
    <citation type="submission" date="2017-01" db="EMBL/GenBank/DDBJ databases">
        <title>First insights into the biology of 'candidatus Vampirococcus archaeovorus'.</title>
        <authorList>
            <person name="Kizina J."/>
            <person name="Jordan S."/>
            <person name="Stueber K."/>
            <person name="Reinhardt R."/>
            <person name="Harder J."/>
        </authorList>
    </citation>
    <scope>NUCLEOTIDE SEQUENCE [LARGE SCALE GENOMIC DNA]</scope>
    <source>
        <strain evidence="1 2">LiM</strain>
    </source>
</reference>
<evidence type="ECO:0008006" key="3">
    <source>
        <dbReference type="Google" id="ProtNLM"/>
    </source>
</evidence>
<dbReference type="AlphaFoldDB" id="A0A410P4A9"/>
<evidence type="ECO:0000313" key="2">
    <source>
        <dbReference type="Proteomes" id="UP000287243"/>
    </source>
</evidence>
<protein>
    <recommendedName>
        <fullName evidence="3">DUF3108 domain-containing protein</fullName>
    </recommendedName>
</protein>
<name>A0A410P4A9_VELA1</name>
<dbReference type="Pfam" id="PF11306">
    <property type="entry name" value="DUF3108"/>
    <property type="match status" value="1"/>
</dbReference>
<sequence length="257" mass="28397">MKFYRVLLVVFIVGAAAGGFLFFSPTPSVLLGPTEARPAAARKTADTTKTVFPAGETISFGVYSNIIKVGSGVLTYAGRDESREGVSQHVRLRVETFSVNDTEDVYGSEDFKFPHKVERRVRLFGKQEAIEETYAAGSKSVLIAKTTDGKASQTETISSDTPLENVLLLIYRLRNDPDMAVGKTYAVNLPTQKFELTVKSKTSLKVPLGRFSVFYIESQPSKYKIWLTDDPKRIPVRIQGLISFGMFYLAATSVETP</sequence>
<dbReference type="Proteomes" id="UP000287243">
    <property type="component" value="Chromosome"/>
</dbReference>
<organism evidence="1 2">
    <name type="scientific">Velamenicoccus archaeovorus</name>
    <dbReference type="NCBI Taxonomy" id="1930593"/>
    <lineage>
        <taxon>Bacteria</taxon>
        <taxon>Pseudomonadati</taxon>
        <taxon>Candidatus Omnitrophota</taxon>
        <taxon>Candidatus Velamenicoccus</taxon>
    </lineage>
</organism>
<dbReference type="OrthoDB" id="9808473at2"/>
<proteinExistence type="predicted"/>